<dbReference type="Proteomes" id="UP000635665">
    <property type="component" value="Unassembled WGS sequence"/>
</dbReference>
<evidence type="ECO:0000313" key="2">
    <source>
        <dbReference type="Proteomes" id="UP000635665"/>
    </source>
</evidence>
<protein>
    <submittedName>
        <fullName evidence="1">DUF4625 domain-containing protein</fullName>
    </submittedName>
</protein>
<comment type="caution">
    <text evidence="1">The sequence shown here is derived from an EMBL/GenBank/DDBJ whole genome shotgun (WGS) entry which is preliminary data.</text>
</comment>
<proteinExistence type="predicted"/>
<sequence length="171" mass="18954">MKTKLVYLFSITATLFLASCSEDDDNVIDTEAPEIVISDPVDGEEIAPGGEVHFDALLTDNTELASYKVEIHNAFDGHTHAIAKQEGHKDNPWSYSEVFEIEPGQKSFEAHHHIPVPAEINGEHISEGHYHFGLFVTDAAGNESQAFLELHIEGDHDGDGNDHDHDHDHDH</sequence>
<dbReference type="Pfam" id="PF15418">
    <property type="entry name" value="DUF4625"/>
    <property type="match status" value="1"/>
</dbReference>
<dbReference type="PROSITE" id="PS51257">
    <property type="entry name" value="PROKAR_LIPOPROTEIN"/>
    <property type="match status" value="1"/>
</dbReference>
<evidence type="ECO:0000313" key="1">
    <source>
        <dbReference type="EMBL" id="MBI6120359.1"/>
    </source>
</evidence>
<dbReference type="EMBL" id="JAEHNY010000008">
    <property type="protein sequence ID" value="MBI6120359.1"/>
    <property type="molecule type" value="Genomic_DNA"/>
</dbReference>
<keyword evidence="2" id="KW-1185">Reference proteome</keyword>
<dbReference type="InterPro" id="IPR027829">
    <property type="entry name" value="DUF4625"/>
</dbReference>
<organism evidence="1 2">
    <name type="scientific">Salegentibacter maritimus</name>
    <dbReference type="NCBI Taxonomy" id="2794347"/>
    <lineage>
        <taxon>Bacteria</taxon>
        <taxon>Pseudomonadati</taxon>
        <taxon>Bacteroidota</taxon>
        <taxon>Flavobacteriia</taxon>
        <taxon>Flavobacteriales</taxon>
        <taxon>Flavobacteriaceae</taxon>
        <taxon>Salegentibacter</taxon>
    </lineage>
</organism>
<gene>
    <name evidence="1" type="ORF">I6U50_10055</name>
</gene>
<dbReference type="RefSeq" id="WP_198638738.1">
    <property type="nucleotide sequence ID" value="NZ_JAEHNY010000008.1"/>
</dbReference>
<accession>A0ABS0TH23</accession>
<reference evidence="1 2" key="1">
    <citation type="submission" date="2020-12" db="EMBL/GenBank/DDBJ databases">
        <title>Salegentibacter orientalis sp. nov., isolated from costal sediment.</title>
        <authorList>
            <person name="Lian F.-B."/>
        </authorList>
    </citation>
    <scope>NUCLEOTIDE SEQUENCE [LARGE SCALE GENOMIC DNA]</scope>
    <source>
        <strain evidence="1 2">F60176</strain>
    </source>
</reference>
<name>A0ABS0TH23_9FLAO</name>